<dbReference type="RefSeq" id="WP_168936025.1">
    <property type="nucleotide sequence ID" value="NZ_JABAFY010000037.1"/>
</dbReference>
<evidence type="ECO:0000313" key="6">
    <source>
        <dbReference type="EMBL" id="NME52701.1"/>
    </source>
</evidence>
<dbReference type="Proteomes" id="UP000522333">
    <property type="component" value="Unassembled WGS sequence"/>
</dbReference>
<comment type="caution">
    <text evidence="6">The sequence shown here is derived from an EMBL/GenBank/DDBJ whole genome shotgun (WGS) entry which is preliminary data.</text>
</comment>
<dbReference type="PANTHER" id="PTHR37419">
    <property type="entry name" value="SERINE/THREONINE-PROTEIN KINASE TOXIN HIPA"/>
    <property type="match status" value="1"/>
</dbReference>
<dbReference type="PANTHER" id="PTHR37419:SF8">
    <property type="entry name" value="TOXIN YJJJ"/>
    <property type="match status" value="1"/>
</dbReference>
<dbReference type="AlphaFoldDB" id="A0A848C8T2"/>
<keyword evidence="2" id="KW-0808">Transferase</keyword>
<evidence type="ECO:0000256" key="2">
    <source>
        <dbReference type="ARBA" id="ARBA00022679"/>
    </source>
</evidence>
<name>A0A848C8T2_9BACT</name>
<evidence type="ECO:0000313" key="7">
    <source>
        <dbReference type="Proteomes" id="UP000522333"/>
    </source>
</evidence>
<accession>A0A848C8T2</accession>
<reference evidence="6 7" key="1">
    <citation type="submission" date="2020-04" db="EMBL/GenBank/DDBJ databases">
        <authorList>
            <person name="Hitch T.C.A."/>
            <person name="Wylensek D."/>
            <person name="Clavel T."/>
        </authorList>
    </citation>
    <scope>NUCLEOTIDE SEQUENCE [LARGE SCALE GENOMIC DNA]</scope>
    <source>
        <strain evidence="6 7">PG-251-APC-1</strain>
    </source>
</reference>
<proteinExistence type="inferred from homology"/>
<dbReference type="InterPro" id="IPR017508">
    <property type="entry name" value="HipA_N1"/>
</dbReference>
<gene>
    <name evidence="6" type="ORF">HF854_09275</name>
</gene>
<evidence type="ECO:0000259" key="4">
    <source>
        <dbReference type="Pfam" id="PF07804"/>
    </source>
</evidence>
<sequence>MDGRYSVFLQSGEPRSVGTLWLNNIRGRIASTFLYDLEWARDPAAFSLSPDLPLDTSTRSCDGLFLCFQDCSPDRWGRGLLRRQENRQAREERRKPRTLLDSDFLLLVSDVARQGAIRLSADEGRTFLSSGDRNHIPPLTTLPKLLNASVGVEIREDTEDDIRLLVAPGSSLGGARPKASVIDGDELLIAKFPSSNDDRDVPLWEYVTFKVAERAGLSIPQVRLQRVGDKSVLLVQRFDRTPSGRIPFMSAMSLMQAKDGDHKSYVDIAIELQATGCAADDDLRQLWSRMVFNMCVYNVDDHLRNHGFLRMAGGWTLSPAYDLEIAHPSEKAAFLHTAIIDDEASFDLQAAIDVAEFFRLKTDAAKECVKRIRKAVSFWRDEAVKVGAKSAEINLMRDSYEFIDQATP</sequence>
<dbReference type="Pfam" id="PF13657">
    <property type="entry name" value="Couple_hipA"/>
    <property type="match status" value="1"/>
</dbReference>
<organism evidence="6 7">
    <name type="scientific">Desulfovibrio piger</name>
    <dbReference type="NCBI Taxonomy" id="901"/>
    <lineage>
        <taxon>Bacteria</taxon>
        <taxon>Pseudomonadati</taxon>
        <taxon>Thermodesulfobacteriota</taxon>
        <taxon>Desulfovibrionia</taxon>
        <taxon>Desulfovibrionales</taxon>
        <taxon>Desulfovibrionaceae</taxon>
        <taxon>Desulfovibrio</taxon>
    </lineage>
</organism>
<comment type="similarity">
    <text evidence="1">Belongs to the HipA Ser/Thr kinase family.</text>
</comment>
<dbReference type="GO" id="GO:0004674">
    <property type="term" value="F:protein serine/threonine kinase activity"/>
    <property type="evidence" value="ECO:0007669"/>
    <property type="project" value="TreeGrafter"/>
</dbReference>
<evidence type="ECO:0000256" key="3">
    <source>
        <dbReference type="ARBA" id="ARBA00022777"/>
    </source>
</evidence>
<feature type="domain" description="HipA-like C-terminal" evidence="4">
    <location>
        <begin position="170"/>
        <end position="376"/>
    </location>
</feature>
<dbReference type="GO" id="GO:0005829">
    <property type="term" value="C:cytosol"/>
    <property type="evidence" value="ECO:0007669"/>
    <property type="project" value="TreeGrafter"/>
</dbReference>
<dbReference type="InterPro" id="IPR012893">
    <property type="entry name" value="HipA-like_C"/>
</dbReference>
<keyword evidence="3" id="KW-0418">Kinase</keyword>
<evidence type="ECO:0000259" key="5">
    <source>
        <dbReference type="Pfam" id="PF13657"/>
    </source>
</evidence>
<dbReference type="InterPro" id="IPR052028">
    <property type="entry name" value="HipA_Ser/Thr_kinase"/>
</dbReference>
<feature type="domain" description="HipA N-terminal subdomain 1" evidence="5">
    <location>
        <begin position="15"/>
        <end position="85"/>
    </location>
</feature>
<dbReference type="Gene3D" id="1.10.1070.20">
    <property type="match status" value="1"/>
</dbReference>
<protein>
    <submittedName>
        <fullName evidence="6">Type II toxin-antitoxin system HipA family toxin</fullName>
    </submittedName>
</protein>
<dbReference type="Pfam" id="PF07804">
    <property type="entry name" value="HipA_C"/>
    <property type="match status" value="1"/>
</dbReference>
<evidence type="ECO:0000256" key="1">
    <source>
        <dbReference type="ARBA" id="ARBA00010164"/>
    </source>
</evidence>
<dbReference type="EMBL" id="JABAFY010000037">
    <property type="protein sequence ID" value="NME52701.1"/>
    <property type="molecule type" value="Genomic_DNA"/>
</dbReference>